<dbReference type="InterPro" id="IPR036513">
    <property type="entry name" value="STAS_dom_sf"/>
</dbReference>
<dbReference type="InterPro" id="IPR002645">
    <property type="entry name" value="STAS_dom"/>
</dbReference>
<evidence type="ECO:0000259" key="1">
    <source>
        <dbReference type="PROSITE" id="PS50801"/>
    </source>
</evidence>
<evidence type="ECO:0000313" key="2">
    <source>
        <dbReference type="EMBL" id="MBM7507471.1"/>
    </source>
</evidence>
<dbReference type="Pfam" id="PF13466">
    <property type="entry name" value="STAS_2"/>
    <property type="match status" value="1"/>
</dbReference>
<gene>
    <name evidence="2" type="ORF">JOE61_001285</name>
</gene>
<accession>A0ABS2M8G6</accession>
<dbReference type="CDD" id="cd07043">
    <property type="entry name" value="STAS_anti-anti-sigma_factors"/>
    <property type="match status" value="1"/>
</dbReference>
<keyword evidence="3" id="KW-1185">Reference proteome</keyword>
<protein>
    <submittedName>
        <fullName evidence="2">Anti-anti-sigma factor</fullName>
    </submittedName>
</protein>
<dbReference type="Proteomes" id="UP000732378">
    <property type="component" value="Unassembled WGS sequence"/>
</dbReference>
<dbReference type="EMBL" id="JAFBBZ010000001">
    <property type="protein sequence ID" value="MBM7507471.1"/>
    <property type="molecule type" value="Genomic_DNA"/>
</dbReference>
<organism evidence="2 3">
    <name type="scientific">Nocardioides salarius</name>
    <dbReference type="NCBI Taxonomy" id="374513"/>
    <lineage>
        <taxon>Bacteria</taxon>
        <taxon>Bacillati</taxon>
        <taxon>Actinomycetota</taxon>
        <taxon>Actinomycetes</taxon>
        <taxon>Propionibacteriales</taxon>
        <taxon>Nocardioidaceae</taxon>
        <taxon>Nocardioides</taxon>
    </lineage>
</organism>
<dbReference type="InterPro" id="IPR058548">
    <property type="entry name" value="MlaB-like_STAS"/>
</dbReference>
<comment type="caution">
    <text evidence="2">The sequence shown here is derived from an EMBL/GenBank/DDBJ whole genome shotgun (WGS) entry which is preliminary data.</text>
</comment>
<dbReference type="Gene3D" id="3.30.750.24">
    <property type="entry name" value="STAS domain"/>
    <property type="match status" value="1"/>
</dbReference>
<feature type="domain" description="STAS" evidence="1">
    <location>
        <begin position="24"/>
        <end position="74"/>
    </location>
</feature>
<dbReference type="PROSITE" id="PS50801">
    <property type="entry name" value="STAS"/>
    <property type="match status" value="1"/>
</dbReference>
<name>A0ABS2M8G6_9ACTN</name>
<sequence>MSTIITTHAGTMVVHLATGLSCHGEIDIAIADQLVADCGQQLAELALPAGSVFVVDLSGVTFMDSAGLDALLDLHDLVEEFDLVCVVRRASAAVHRIVALTAHPEQLGWLDVPSRPGLVSPA</sequence>
<proteinExistence type="predicted"/>
<dbReference type="RefSeq" id="WP_193670095.1">
    <property type="nucleotide sequence ID" value="NZ_JACDTV010000012.1"/>
</dbReference>
<reference evidence="2 3" key="1">
    <citation type="submission" date="2021-01" db="EMBL/GenBank/DDBJ databases">
        <title>Sequencing the genomes of 1000 actinobacteria strains.</title>
        <authorList>
            <person name="Klenk H.-P."/>
        </authorList>
    </citation>
    <scope>NUCLEOTIDE SEQUENCE [LARGE SCALE GENOMIC DNA]</scope>
    <source>
        <strain evidence="2 3">DSM 18239</strain>
    </source>
</reference>
<dbReference type="SUPFAM" id="SSF52091">
    <property type="entry name" value="SpoIIaa-like"/>
    <property type="match status" value="1"/>
</dbReference>
<evidence type="ECO:0000313" key="3">
    <source>
        <dbReference type="Proteomes" id="UP000732378"/>
    </source>
</evidence>